<dbReference type="GO" id="GO:0005758">
    <property type="term" value="C:mitochondrial intermembrane space"/>
    <property type="evidence" value="ECO:0007669"/>
    <property type="project" value="InterPro"/>
</dbReference>
<name>A0A075B533_ROZAC</name>
<protein>
    <recommendedName>
        <fullName evidence="3">CHCH domain-containing protein</fullName>
    </recommendedName>
</protein>
<dbReference type="Proteomes" id="UP000030755">
    <property type="component" value="Unassembled WGS sequence"/>
</dbReference>
<dbReference type="PANTHER" id="PTHR13639:SF2">
    <property type="entry name" value="CYTOCHROME C OXIDASE ASSEMBLY FACTOR 4 HOMOLOG, MITOCHONDRIAL"/>
    <property type="match status" value="1"/>
</dbReference>
<dbReference type="PANTHER" id="PTHR13639">
    <property type="entry name" value="CYTOCHROME C OXIDASE ASSEMBLY FACTOR 4 HOMOLOG, MITOCHONDRIAL"/>
    <property type="match status" value="1"/>
</dbReference>
<dbReference type="HOGENOM" id="CLU_2723601_0_0_1"/>
<dbReference type="AlphaFoldDB" id="A0A075B533"/>
<sequence length="72" mass="8550">MKPKAIPMNSDISDAIEETGCGDLHEALMECQSQYRDWRKCQGEMKRFKDCFTEYAEKQQQEETKFNYAKME</sequence>
<organism evidence="1 2">
    <name type="scientific">Rozella allomycis (strain CSF55)</name>
    <dbReference type="NCBI Taxonomy" id="988480"/>
    <lineage>
        <taxon>Eukaryota</taxon>
        <taxon>Fungi</taxon>
        <taxon>Fungi incertae sedis</taxon>
        <taxon>Cryptomycota</taxon>
        <taxon>Cryptomycota incertae sedis</taxon>
        <taxon>Rozella</taxon>
    </lineage>
</organism>
<keyword evidence="2" id="KW-1185">Reference proteome</keyword>
<gene>
    <name evidence="1" type="ORF">O9G_005576</name>
</gene>
<dbReference type="InterPro" id="IPR039870">
    <property type="entry name" value="Coa4-like"/>
</dbReference>
<reference evidence="1 2" key="1">
    <citation type="journal article" date="2013" name="Curr. Biol.">
        <title>Shared signatures of parasitism and phylogenomics unite Cryptomycota and microsporidia.</title>
        <authorList>
            <person name="James T.Y."/>
            <person name="Pelin A."/>
            <person name="Bonen L."/>
            <person name="Ahrendt S."/>
            <person name="Sain D."/>
            <person name="Corradi N."/>
            <person name="Stajich J.E."/>
        </authorList>
    </citation>
    <scope>NUCLEOTIDE SEQUENCE [LARGE SCALE GENOMIC DNA]</scope>
    <source>
        <strain evidence="1 2">CSF55</strain>
    </source>
</reference>
<evidence type="ECO:0008006" key="3">
    <source>
        <dbReference type="Google" id="ProtNLM"/>
    </source>
</evidence>
<dbReference type="GO" id="GO:0033617">
    <property type="term" value="P:mitochondrial respiratory chain complex IV assembly"/>
    <property type="evidence" value="ECO:0007669"/>
    <property type="project" value="InterPro"/>
</dbReference>
<dbReference type="OrthoDB" id="5586401at2759"/>
<proteinExistence type="predicted"/>
<dbReference type="EMBL" id="KE560480">
    <property type="protein sequence ID" value="EPZ36698.1"/>
    <property type="molecule type" value="Genomic_DNA"/>
</dbReference>
<evidence type="ECO:0000313" key="2">
    <source>
        <dbReference type="Proteomes" id="UP000030755"/>
    </source>
</evidence>
<accession>A0A075B533</accession>
<dbReference type="PROSITE" id="PS51808">
    <property type="entry name" value="CHCH"/>
    <property type="match status" value="1"/>
</dbReference>
<evidence type="ECO:0000313" key="1">
    <source>
        <dbReference type="EMBL" id="EPZ36698.1"/>
    </source>
</evidence>